<dbReference type="EMBL" id="CH445337">
    <property type="protein sequence ID" value="EAT83738.2"/>
    <property type="molecule type" value="Genomic_DNA"/>
</dbReference>
<evidence type="ECO:0000256" key="1">
    <source>
        <dbReference type="SAM" id="MobiDB-lite"/>
    </source>
</evidence>
<feature type="region of interest" description="Disordered" evidence="1">
    <location>
        <begin position="356"/>
        <end position="377"/>
    </location>
</feature>
<proteinExistence type="predicted"/>
<dbReference type="Gene3D" id="3.30.710.10">
    <property type="entry name" value="Potassium Channel Kv1.1, Chain A"/>
    <property type="match status" value="1"/>
</dbReference>
<dbReference type="InterPro" id="IPR000210">
    <property type="entry name" value="BTB/POZ_dom"/>
</dbReference>
<reference evidence="4" key="1">
    <citation type="journal article" date="2007" name="Plant Cell">
        <title>Dothideomycete-plant interactions illuminated by genome sequencing and EST analysis of the wheat pathogen Stagonospora nodorum.</title>
        <authorList>
            <person name="Hane J.K."/>
            <person name="Lowe R.G."/>
            <person name="Solomon P.S."/>
            <person name="Tan K.C."/>
            <person name="Schoch C.L."/>
            <person name="Spatafora J.W."/>
            <person name="Crous P.W."/>
            <person name="Kodira C."/>
            <person name="Birren B.W."/>
            <person name="Galagan J.E."/>
            <person name="Torriani S.F."/>
            <person name="McDonald B.A."/>
            <person name="Oliver R.P."/>
        </authorList>
    </citation>
    <scope>NUCLEOTIDE SEQUENCE [LARGE SCALE GENOMIC DNA]</scope>
    <source>
        <strain evidence="4">SN15 / ATCC MYA-4574 / FGSC 10173</strain>
    </source>
</reference>
<dbReference type="InParanoid" id="Q0UI44"/>
<feature type="compositionally biased region" description="Basic and acidic residues" evidence="1">
    <location>
        <begin position="356"/>
        <end position="365"/>
    </location>
</feature>
<dbReference type="InterPro" id="IPR045068">
    <property type="entry name" value="BACURD1-3"/>
</dbReference>
<dbReference type="VEuPathDB" id="FungiDB:JI435_085700"/>
<dbReference type="GeneID" id="5975778"/>
<dbReference type="Proteomes" id="UP000001055">
    <property type="component" value="Unassembled WGS sequence"/>
</dbReference>
<dbReference type="InterPro" id="IPR003131">
    <property type="entry name" value="T1-type_BTB"/>
</dbReference>
<dbReference type="AlphaFoldDB" id="Q0UI44"/>
<feature type="compositionally biased region" description="Polar residues" evidence="1">
    <location>
        <begin position="197"/>
        <end position="229"/>
    </location>
</feature>
<dbReference type="PANTHER" id="PTHR11145">
    <property type="entry name" value="BTB/POZ DOMAIN-CONTAINING ADAPTER FOR CUL3-MEDIATED RHOA DEGRADATION PROTEIN FAMILY MEMBER"/>
    <property type="match status" value="1"/>
</dbReference>
<feature type="region of interest" description="Disordered" evidence="1">
    <location>
        <begin position="181"/>
        <end position="259"/>
    </location>
</feature>
<evidence type="ECO:0000313" key="4">
    <source>
        <dbReference type="Proteomes" id="UP000001055"/>
    </source>
</evidence>
<evidence type="ECO:0000313" key="3">
    <source>
        <dbReference type="EMBL" id="EAT83738.2"/>
    </source>
</evidence>
<dbReference type="KEGG" id="pno:SNOG_08570"/>
<dbReference type="GO" id="GO:0051260">
    <property type="term" value="P:protein homooligomerization"/>
    <property type="evidence" value="ECO:0007669"/>
    <property type="project" value="InterPro"/>
</dbReference>
<name>Q0UI44_PHANO</name>
<dbReference type="InterPro" id="IPR011333">
    <property type="entry name" value="SKP1/BTB/POZ_sf"/>
</dbReference>
<evidence type="ECO:0000259" key="2">
    <source>
        <dbReference type="PROSITE" id="PS50097"/>
    </source>
</evidence>
<sequence>MSTLQEINSYLLKECPDEYPKLPATDRFTFINTPCQLADGDVGDKRPEHLCNFQLRLGVSDGEYTSGRPVYLCLGGAGYNEIFLSCEARLYKLAVENLSHVRLEQAYRNLLLCEMDTRAAEEVEKSRLKAWACYMFLRAGHIPTLQPYVRLLDELRYACTWMAREYGVKVKTARQKAAVQRKKEEAAESRLAEQDRSNSSANSYSQEDPTDIQSPATTSGTRDQSTNAAEQPGPSAVKRENDDNETDNMSSRPPKRQHLDQSLAKLLDRHGALGHDLQAFEREYASFGNDTELVGQLKHDNSQHVAKITKLERQLLLQVKEIEKLRTASREMEESVRLGVQNTEREKAARDAEAELRKKAEDRFTDPTSKTFSTNTEMTSTSADCGIVLAATSDQAMDHTASTTSYPKNITLDIGGRNFKTSIDTLRAESEYFRTQLSDRWTWPLEDDGSYFLDADPELFAHLLTFMRRPGTFPLFYDTAKGFDFDLYNKPETEAEYFQVDKLHEWIKNKKYIQAVNTQLTSATLVNIKSAMQLQAEISKGGELHITPCTRKVYLCPRQITAHRGHAEQCGGACHRRQAENDVVYEDEPYWQVLSFEKKTLLDEKVCRIG</sequence>
<gene>
    <name evidence="3" type="ORF">SNOG_08570</name>
</gene>
<feature type="compositionally biased region" description="Polar residues" evidence="1">
    <location>
        <begin position="366"/>
        <end position="377"/>
    </location>
</feature>
<dbReference type="SUPFAM" id="SSF54695">
    <property type="entry name" value="POZ domain"/>
    <property type="match status" value="1"/>
</dbReference>
<feature type="domain" description="BTB" evidence="2">
    <location>
        <begin position="408"/>
        <end position="468"/>
    </location>
</feature>
<protein>
    <recommendedName>
        <fullName evidence="2">BTB domain-containing protein</fullName>
    </recommendedName>
</protein>
<feature type="compositionally biased region" description="Basic and acidic residues" evidence="1">
    <location>
        <begin position="181"/>
        <end position="196"/>
    </location>
</feature>
<dbReference type="SMART" id="SM00225">
    <property type="entry name" value="BTB"/>
    <property type="match status" value="1"/>
</dbReference>
<dbReference type="PANTHER" id="PTHR11145:SF8">
    <property type="entry name" value="RE57120P"/>
    <property type="match status" value="1"/>
</dbReference>
<dbReference type="Pfam" id="PF02214">
    <property type="entry name" value="BTB_2"/>
    <property type="match status" value="1"/>
</dbReference>
<accession>Q0UI44</accession>
<organism evidence="3 4">
    <name type="scientific">Phaeosphaeria nodorum (strain SN15 / ATCC MYA-4574 / FGSC 10173)</name>
    <name type="common">Glume blotch fungus</name>
    <name type="synonym">Parastagonospora nodorum</name>
    <dbReference type="NCBI Taxonomy" id="321614"/>
    <lineage>
        <taxon>Eukaryota</taxon>
        <taxon>Fungi</taxon>
        <taxon>Dikarya</taxon>
        <taxon>Ascomycota</taxon>
        <taxon>Pezizomycotina</taxon>
        <taxon>Dothideomycetes</taxon>
        <taxon>Pleosporomycetidae</taxon>
        <taxon>Pleosporales</taxon>
        <taxon>Pleosporineae</taxon>
        <taxon>Phaeosphaeriaceae</taxon>
        <taxon>Parastagonospora</taxon>
    </lineage>
</organism>
<dbReference type="VEuPathDB" id="FungiDB:JI435_306060"/>
<dbReference type="RefSeq" id="XP_001798879.1">
    <property type="nucleotide sequence ID" value="XM_001798827.1"/>
</dbReference>
<dbReference type="STRING" id="321614.Q0UI44"/>
<dbReference type="CDD" id="cd18316">
    <property type="entry name" value="BTB_POZ_KCTD-like"/>
    <property type="match status" value="1"/>
</dbReference>
<dbReference type="PROSITE" id="PS50097">
    <property type="entry name" value="BTB"/>
    <property type="match status" value="1"/>
</dbReference>